<proteinExistence type="predicted"/>
<feature type="compositionally biased region" description="Low complexity" evidence="1">
    <location>
        <begin position="211"/>
        <end position="234"/>
    </location>
</feature>
<organism evidence="2 3">
    <name type="scientific">Pyrrhoderma noxium</name>
    <dbReference type="NCBI Taxonomy" id="2282107"/>
    <lineage>
        <taxon>Eukaryota</taxon>
        <taxon>Fungi</taxon>
        <taxon>Dikarya</taxon>
        <taxon>Basidiomycota</taxon>
        <taxon>Agaricomycotina</taxon>
        <taxon>Agaricomycetes</taxon>
        <taxon>Hymenochaetales</taxon>
        <taxon>Hymenochaetaceae</taxon>
        <taxon>Pyrrhoderma</taxon>
    </lineage>
</organism>
<feature type="region of interest" description="Disordered" evidence="1">
    <location>
        <begin position="104"/>
        <end position="134"/>
    </location>
</feature>
<evidence type="ECO:0000313" key="2">
    <source>
        <dbReference type="EMBL" id="PAV15446.1"/>
    </source>
</evidence>
<accession>A0A286U788</accession>
<dbReference type="AlphaFoldDB" id="A0A286U788"/>
<dbReference type="EMBL" id="NBII01000010">
    <property type="protein sequence ID" value="PAV15446.1"/>
    <property type="molecule type" value="Genomic_DNA"/>
</dbReference>
<dbReference type="Proteomes" id="UP000217199">
    <property type="component" value="Unassembled WGS sequence"/>
</dbReference>
<gene>
    <name evidence="2" type="ORF">PNOK_0921000</name>
</gene>
<feature type="region of interest" description="Disordered" evidence="1">
    <location>
        <begin position="1"/>
        <end position="79"/>
    </location>
</feature>
<sequence length="266" mass="28179">MSSSDARTVLEITERKYKIRKPKPTSVGREQSSITTSMPLLPPAISKSVFGNRRGSSTTSDRPLLLPAPSASVASKKSSVTASPLAAEDITSINSGRSNDYKSLHSIGGDRKSASVSGLSDTSSGIKSTTSSQSRQLQAVQVKKKKYVDVGDNIIKDKRDRYYEVVGFYEDGQEIPDGAKLVKLSDITSDPNESLLTTNTLASGISGTSLGSTTRSIAIRPSGKNSMSISSGSKTRTTGMSFSNMSSGHTITPPGEALRLLVVVLR</sequence>
<name>A0A286U788_9AGAM</name>
<comment type="caution">
    <text evidence="2">The sequence shown here is derived from an EMBL/GenBank/DDBJ whole genome shotgun (WGS) entry which is preliminary data.</text>
</comment>
<feature type="compositionally biased region" description="Low complexity" evidence="1">
    <location>
        <begin position="63"/>
        <end position="79"/>
    </location>
</feature>
<keyword evidence="3" id="KW-1185">Reference proteome</keyword>
<reference evidence="2 3" key="1">
    <citation type="journal article" date="2017" name="Mol. Ecol.">
        <title>Comparative and population genomic landscape of Phellinus noxius: A hypervariable fungus causing root rot in trees.</title>
        <authorList>
            <person name="Chung C.L."/>
            <person name="Lee T.J."/>
            <person name="Akiba M."/>
            <person name="Lee H.H."/>
            <person name="Kuo T.H."/>
            <person name="Liu D."/>
            <person name="Ke H.M."/>
            <person name="Yokoi T."/>
            <person name="Roa M.B."/>
            <person name="Lu M.J."/>
            <person name="Chang Y.Y."/>
            <person name="Ann P.J."/>
            <person name="Tsai J.N."/>
            <person name="Chen C.Y."/>
            <person name="Tzean S.S."/>
            <person name="Ota Y."/>
            <person name="Hattori T."/>
            <person name="Sahashi N."/>
            <person name="Liou R.F."/>
            <person name="Kikuchi T."/>
            <person name="Tsai I.J."/>
        </authorList>
    </citation>
    <scope>NUCLEOTIDE SEQUENCE [LARGE SCALE GENOMIC DNA]</scope>
    <source>
        <strain evidence="2 3">FFPRI411160</strain>
    </source>
</reference>
<feature type="compositionally biased region" description="Basic and acidic residues" evidence="1">
    <location>
        <begin position="104"/>
        <end position="113"/>
    </location>
</feature>
<feature type="compositionally biased region" description="Polar residues" evidence="1">
    <location>
        <begin position="28"/>
        <end position="38"/>
    </location>
</feature>
<evidence type="ECO:0000313" key="3">
    <source>
        <dbReference type="Proteomes" id="UP000217199"/>
    </source>
</evidence>
<protein>
    <submittedName>
        <fullName evidence="2">Uncharacterized protein</fullName>
    </submittedName>
</protein>
<dbReference type="InParanoid" id="A0A286U788"/>
<evidence type="ECO:0000256" key="1">
    <source>
        <dbReference type="SAM" id="MobiDB-lite"/>
    </source>
</evidence>
<feature type="region of interest" description="Disordered" evidence="1">
    <location>
        <begin position="211"/>
        <end position="237"/>
    </location>
</feature>
<feature type="compositionally biased region" description="Low complexity" evidence="1">
    <location>
        <begin position="120"/>
        <end position="134"/>
    </location>
</feature>